<organism evidence="2 3">
    <name type="scientific">Mangrovibacter plantisponsor</name>
    <dbReference type="NCBI Taxonomy" id="451513"/>
    <lineage>
        <taxon>Bacteria</taxon>
        <taxon>Pseudomonadati</taxon>
        <taxon>Pseudomonadota</taxon>
        <taxon>Gammaproteobacteria</taxon>
        <taxon>Enterobacterales</taxon>
        <taxon>Enterobacteriaceae</taxon>
        <taxon>Mangrovibacter</taxon>
    </lineage>
</organism>
<dbReference type="OrthoDB" id="6575267at2"/>
<dbReference type="Gene3D" id="1.10.1200.10">
    <property type="entry name" value="ACP-like"/>
    <property type="match status" value="1"/>
</dbReference>
<dbReference type="SUPFAM" id="SSF47336">
    <property type="entry name" value="ACP-like"/>
    <property type="match status" value="1"/>
</dbReference>
<evidence type="ECO:0000259" key="1">
    <source>
        <dbReference type="PROSITE" id="PS50075"/>
    </source>
</evidence>
<evidence type="ECO:0000313" key="2">
    <source>
        <dbReference type="EMBL" id="PWW07063.1"/>
    </source>
</evidence>
<keyword evidence="3" id="KW-1185">Reference proteome</keyword>
<dbReference type="InterPro" id="IPR009081">
    <property type="entry name" value="PP-bd_ACP"/>
</dbReference>
<comment type="caution">
    <text evidence="2">The sequence shown here is derived from an EMBL/GenBank/DDBJ whole genome shotgun (WGS) entry which is preliminary data.</text>
</comment>
<name>A0A317PXV7_9ENTR</name>
<proteinExistence type="predicted"/>
<sequence>MEMTTQLYTAIRATIADAKDMEIEQIHPETTLSALQLDSLDYVELMVLAKRDFKKNINIDTIAASPDMSLATLCQLVADAPNTGGTA</sequence>
<dbReference type="Pfam" id="PF00550">
    <property type="entry name" value="PP-binding"/>
    <property type="match status" value="1"/>
</dbReference>
<feature type="domain" description="Carrier" evidence="1">
    <location>
        <begin position="2"/>
        <end position="81"/>
    </location>
</feature>
<evidence type="ECO:0000313" key="3">
    <source>
        <dbReference type="Proteomes" id="UP000246744"/>
    </source>
</evidence>
<dbReference type="RefSeq" id="WP_110026743.1">
    <property type="nucleotide sequence ID" value="NZ_QGTS01000009.1"/>
</dbReference>
<gene>
    <name evidence="2" type="ORF">DES37_109183</name>
</gene>
<dbReference type="PROSITE" id="PS50075">
    <property type="entry name" value="CARRIER"/>
    <property type="match status" value="1"/>
</dbReference>
<dbReference type="AlphaFoldDB" id="A0A317PXV7"/>
<reference evidence="2 3" key="1">
    <citation type="submission" date="2018-05" db="EMBL/GenBank/DDBJ databases">
        <title>Genomic Encyclopedia of Type Strains, Phase IV (KMG-IV): sequencing the most valuable type-strain genomes for metagenomic binning, comparative biology and taxonomic classification.</title>
        <authorList>
            <person name="Goeker M."/>
        </authorList>
    </citation>
    <scope>NUCLEOTIDE SEQUENCE [LARGE SCALE GENOMIC DNA]</scope>
    <source>
        <strain evidence="2 3">DSM 19579</strain>
    </source>
</reference>
<dbReference type="Proteomes" id="UP000246744">
    <property type="component" value="Unassembled WGS sequence"/>
</dbReference>
<protein>
    <submittedName>
        <fullName evidence="2">Acyl carrier protein</fullName>
    </submittedName>
</protein>
<accession>A0A317PXV7</accession>
<dbReference type="InterPro" id="IPR036736">
    <property type="entry name" value="ACP-like_sf"/>
</dbReference>
<dbReference type="EMBL" id="QGTS01000009">
    <property type="protein sequence ID" value="PWW07063.1"/>
    <property type="molecule type" value="Genomic_DNA"/>
</dbReference>